<dbReference type="EMBL" id="JAGPNK010000001">
    <property type="protein sequence ID" value="KAH7329449.1"/>
    <property type="molecule type" value="Genomic_DNA"/>
</dbReference>
<name>A0A8K0T2W5_9HYPO</name>
<gene>
    <name evidence="1" type="ORF">B0I35DRAFT_420226</name>
</gene>
<reference evidence="1" key="1">
    <citation type="journal article" date="2021" name="Nat. Commun.">
        <title>Genetic determinants of endophytism in the Arabidopsis root mycobiome.</title>
        <authorList>
            <person name="Mesny F."/>
            <person name="Miyauchi S."/>
            <person name="Thiergart T."/>
            <person name="Pickel B."/>
            <person name="Atanasova L."/>
            <person name="Karlsson M."/>
            <person name="Huettel B."/>
            <person name="Barry K.W."/>
            <person name="Haridas S."/>
            <person name="Chen C."/>
            <person name="Bauer D."/>
            <person name="Andreopoulos W."/>
            <person name="Pangilinan J."/>
            <person name="LaButti K."/>
            <person name="Riley R."/>
            <person name="Lipzen A."/>
            <person name="Clum A."/>
            <person name="Drula E."/>
            <person name="Henrissat B."/>
            <person name="Kohler A."/>
            <person name="Grigoriev I.V."/>
            <person name="Martin F.M."/>
            <person name="Hacquard S."/>
        </authorList>
    </citation>
    <scope>NUCLEOTIDE SEQUENCE</scope>
    <source>
        <strain evidence="1">MPI-CAGE-CH-0235</strain>
    </source>
</reference>
<evidence type="ECO:0000313" key="2">
    <source>
        <dbReference type="Proteomes" id="UP000813444"/>
    </source>
</evidence>
<evidence type="ECO:0008006" key="3">
    <source>
        <dbReference type="Google" id="ProtNLM"/>
    </source>
</evidence>
<dbReference type="AlphaFoldDB" id="A0A8K0T2W5"/>
<dbReference type="SUPFAM" id="SSF81383">
    <property type="entry name" value="F-box domain"/>
    <property type="match status" value="1"/>
</dbReference>
<proteinExistence type="predicted"/>
<protein>
    <recommendedName>
        <fullName evidence="3">F-box domain-containing protein</fullName>
    </recommendedName>
</protein>
<keyword evidence="2" id="KW-1185">Reference proteome</keyword>
<comment type="caution">
    <text evidence="1">The sequence shown here is derived from an EMBL/GenBank/DDBJ whole genome shotgun (WGS) entry which is preliminary data.</text>
</comment>
<evidence type="ECO:0000313" key="1">
    <source>
        <dbReference type="EMBL" id="KAH7329449.1"/>
    </source>
</evidence>
<organism evidence="1 2">
    <name type="scientific">Stachybotrys elegans</name>
    <dbReference type="NCBI Taxonomy" id="80388"/>
    <lineage>
        <taxon>Eukaryota</taxon>
        <taxon>Fungi</taxon>
        <taxon>Dikarya</taxon>
        <taxon>Ascomycota</taxon>
        <taxon>Pezizomycotina</taxon>
        <taxon>Sordariomycetes</taxon>
        <taxon>Hypocreomycetidae</taxon>
        <taxon>Hypocreales</taxon>
        <taxon>Stachybotryaceae</taxon>
        <taxon>Stachybotrys</taxon>
    </lineage>
</organism>
<dbReference type="InterPro" id="IPR036047">
    <property type="entry name" value="F-box-like_dom_sf"/>
</dbReference>
<dbReference type="Proteomes" id="UP000813444">
    <property type="component" value="Unassembled WGS sequence"/>
</dbReference>
<dbReference type="OrthoDB" id="3800738at2759"/>
<accession>A0A8K0T2W5</accession>
<sequence>MSFQLSQTVAARAPSKLPRIFEIFEIFEMILLELDIKTLLTSVRVSARWNGMISASPRLQRALFFLPVNAVGHAERLVFNPLLTDELCDAIRKQLPVHGWDEFFSAIVPARPGRAGGSRRTAWAMEHSAANRAMTYEQASWKRMLLCQPPLQRMERLWLSTQGNFMNLSMAQMLPRPNSWGLEMEQIYTALLEDSANTETGVTFRQLPPEPLEQQTQDVAAPTAFIFEQVYSGE</sequence>